<dbReference type="AlphaFoldDB" id="A0A0C9ZV49"/>
<sequence>MIIRVLTTPSCCSNFANDSWSHDNRPTSDRDSEPKGREYVTLSFKSIMPPPAATERSQLKGFGLVFSMEGVLTLIRTCAHGLCKVTSRVGRVYQWWGRYASAASPHSCPRPQIPKLSSTPTSRAYDRLSSLSSQILLFLPLCLLSWLSFLHSPPRSLDVASYSDSMYLLSASS</sequence>
<reference evidence="2 3" key="1">
    <citation type="submission" date="2014-04" db="EMBL/GenBank/DDBJ databases">
        <authorList>
            <consortium name="DOE Joint Genome Institute"/>
            <person name="Kuo A."/>
            <person name="Kohler A."/>
            <person name="Costa M.D."/>
            <person name="Nagy L.G."/>
            <person name="Floudas D."/>
            <person name="Copeland A."/>
            <person name="Barry K.W."/>
            <person name="Cichocki N."/>
            <person name="Veneault-Fourrey C."/>
            <person name="LaButti K."/>
            <person name="Lindquist E.A."/>
            <person name="Lipzen A."/>
            <person name="Lundell T."/>
            <person name="Morin E."/>
            <person name="Murat C."/>
            <person name="Sun H."/>
            <person name="Tunlid A."/>
            <person name="Henrissat B."/>
            <person name="Grigoriev I.V."/>
            <person name="Hibbett D.S."/>
            <person name="Martin F."/>
            <person name="Nordberg H.P."/>
            <person name="Cantor M.N."/>
            <person name="Hua S.X."/>
        </authorList>
    </citation>
    <scope>NUCLEOTIDE SEQUENCE [LARGE SCALE GENOMIC DNA]</scope>
    <source>
        <strain evidence="2 3">441</strain>
    </source>
</reference>
<keyword evidence="1" id="KW-0472">Membrane</keyword>
<evidence type="ECO:0000313" key="3">
    <source>
        <dbReference type="Proteomes" id="UP000054018"/>
    </source>
</evidence>
<dbReference type="HOGENOM" id="CLU_1548228_0_0_1"/>
<evidence type="ECO:0000256" key="1">
    <source>
        <dbReference type="SAM" id="Phobius"/>
    </source>
</evidence>
<accession>A0A0C9ZV49</accession>
<protein>
    <submittedName>
        <fullName evidence="2">Unplaced genomic scaffold scaffold_4, whole genome shotgun sequence</fullName>
    </submittedName>
</protein>
<dbReference type="EMBL" id="KN833688">
    <property type="protein sequence ID" value="KIK29899.1"/>
    <property type="molecule type" value="Genomic_DNA"/>
</dbReference>
<feature type="transmembrane region" description="Helical" evidence="1">
    <location>
        <begin position="131"/>
        <end position="149"/>
    </location>
</feature>
<proteinExistence type="predicted"/>
<name>A0A0C9ZV49_9AGAM</name>
<gene>
    <name evidence="2" type="ORF">PISMIDRAFT_445516</name>
</gene>
<keyword evidence="1" id="KW-1133">Transmembrane helix</keyword>
<keyword evidence="1" id="KW-0812">Transmembrane</keyword>
<organism evidence="2 3">
    <name type="scientific">Pisolithus microcarpus 441</name>
    <dbReference type="NCBI Taxonomy" id="765257"/>
    <lineage>
        <taxon>Eukaryota</taxon>
        <taxon>Fungi</taxon>
        <taxon>Dikarya</taxon>
        <taxon>Basidiomycota</taxon>
        <taxon>Agaricomycotina</taxon>
        <taxon>Agaricomycetes</taxon>
        <taxon>Agaricomycetidae</taxon>
        <taxon>Boletales</taxon>
        <taxon>Sclerodermatineae</taxon>
        <taxon>Pisolithaceae</taxon>
        <taxon>Pisolithus</taxon>
    </lineage>
</organism>
<reference evidence="3" key="2">
    <citation type="submission" date="2015-01" db="EMBL/GenBank/DDBJ databases">
        <title>Evolutionary Origins and Diversification of the Mycorrhizal Mutualists.</title>
        <authorList>
            <consortium name="DOE Joint Genome Institute"/>
            <consortium name="Mycorrhizal Genomics Consortium"/>
            <person name="Kohler A."/>
            <person name="Kuo A."/>
            <person name="Nagy L.G."/>
            <person name="Floudas D."/>
            <person name="Copeland A."/>
            <person name="Barry K.W."/>
            <person name="Cichocki N."/>
            <person name="Veneault-Fourrey C."/>
            <person name="LaButti K."/>
            <person name="Lindquist E.A."/>
            <person name="Lipzen A."/>
            <person name="Lundell T."/>
            <person name="Morin E."/>
            <person name="Murat C."/>
            <person name="Riley R."/>
            <person name="Ohm R."/>
            <person name="Sun H."/>
            <person name="Tunlid A."/>
            <person name="Henrissat B."/>
            <person name="Grigoriev I.V."/>
            <person name="Hibbett D.S."/>
            <person name="Martin F."/>
        </authorList>
    </citation>
    <scope>NUCLEOTIDE SEQUENCE [LARGE SCALE GENOMIC DNA]</scope>
    <source>
        <strain evidence="3">441</strain>
    </source>
</reference>
<keyword evidence="3" id="KW-1185">Reference proteome</keyword>
<dbReference type="Proteomes" id="UP000054018">
    <property type="component" value="Unassembled WGS sequence"/>
</dbReference>
<evidence type="ECO:0000313" key="2">
    <source>
        <dbReference type="EMBL" id="KIK29899.1"/>
    </source>
</evidence>